<evidence type="ECO:0000313" key="4">
    <source>
        <dbReference type="EMBL" id="RQX07407.1"/>
    </source>
</evidence>
<organism evidence="4 5">
    <name type="scientific">Micromonospora inaquosa</name>
    <dbReference type="NCBI Taxonomy" id="2203716"/>
    <lineage>
        <taxon>Bacteria</taxon>
        <taxon>Bacillati</taxon>
        <taxon>Actinomycetota</taxon>
        <taxon>Actinomycetes</taxon>
        <taxon>Micromonosporales</taxon>
        <taxon>Micromonosporaceae</taxon>
        <taxon>Micromonospora</taxon>
    </lineage>
</organism>
<evidence type="ECO:0000313" key="5">
    <source>
        <dbReference type="Proteomes" id="UP000282312"/>
    </source>
</evidence>
<comment type="caution">
    <text evidence="4">The sequence shown here is derived from an EMBL/GenBank/DDBJ whole genome shotgun (WGS) entry which is preliminary data.</text>
</comment>
<dbReference type="GO" id="GO:0015074">
    <property type="term" value="P:DNA integration"/>
    <property type="evidence" value="ECO:0007669"/>
    <property type="project" value="InterPro"/>
</dbReference>
<sequence length="290" mass="30762">MQLRSTTPTGASQCRTNRPGKSSPRPSSEPPATNRPRNLDQPSSNTWDGSVKHQVGLANASNYVMSLANSATTVGLCVLRPIRSAQRPRPTSPISWASCSVTAAMTTLKVVARSPSLEMAIGFTRESFVSPSPSHQAGDTPAYSTVMTHVRLASDSMAVLSSSVSGQNSGLTGEGSMSAHFRSTSTAWSRRAPSATSTRHPDCSAQRPAGRWPVAARGAQDGAVPADDWLRLHDLRHAFATFLLVSGASPRTVLKVLGHSQIGLTMNPYAHVLPEIERAAVDEAAKHLFG</sequence>
<dbReference type="GO" id="GO:0003677">
    <property type="term" value="F:DNA binding"/>
    <property type="evidence" value="ECO:0007669"/>
    <property type="project" value="InterPro"/>
</dbReference>
<feature type="domain" description="Tyr recombinase" evidence="3">
    <location>
        <begin position="228"/>
        <end position="273"/>
    </location>
</feature>
<dbReference type="GO" id="GO:0006310">
    <property type="term" value="P:DNA recombination"/>
    <property type="evidence" value="ECO:0007669"/>
    <property type="project" value="UniProtKB-KW"/>
</dbReference>
<feature type="region of interest" description="Disordered" evidence="2">
    <location>
        <begin position="163"/>
        <end position="210"/>
    </location>
</feature>
<dbReference type="OrthoDB" id="9805859at2"/>
<feature type="region of interest" description="Disordered" evidence="2">
    <location>
        <begin position="1"/>
        <end position="50"/>
    </location>
</feature>
<dbReference type="SUPFAM" id="SSF56349">
    <property type="entry name" value="DNA breaking-rejoining enzymes"/>
    <property type="match status" value="1"/>
</dbReference>
<feature type="compositionally biased region" description="Polar residues" evidence="2">
    <location>
        <begin position="1"/>
        <end position="26"/>
    </location>
</feature>
<dbReference type="InterPro" id="IPR013762">
    <property type="entry name" value="Integrase-like_cat_sf"/>
</dbReference>
<keyword evidence="5" id="KW-1185">Reference proteome</keyword>
<dbReference type="AlphaFoldDB" id="A0A3N9XLA4"/>
<dbReference type="EMBL" id="QGSZ01000119">
    <property type="protein sequence ID" value="RQX07407.1"/>
    <property type="molecule type" value="Genomic_DNA"/>
</dbReference>
<evidence type="ECO:0000256" key="2">
    <source>
        <dbReference type="SAM" id="MobiDB-lite"/>
    </source>
</evidence>
<protein>
    <recommendedName>
        <fullName evidence="3">Tyr recombinase domain-containing protein</fullName>
    </recommendedName>
</protein>
<dbReference type="InterPro" id="IPR011010">
    <property type="entry name" value="DNA_brk_join_enz"/>
</dbReference>
<dbReference type="Pfam" id="PF00589">
    <property type="entry name" value="Phage_integrase"/>
    <property type="match status" value="1"/>
</dbReference>
<keyword evidence="1" id="KW-0233">DNA recombination</keyword>
<name>A0A3N9XLA4_9ACTN</name>
<proteinExistence type="predicted"/>
<evidence type="ECO:0000256" key="1">
    <source>
        <dbReference type="ARBA" id="ARBA00023172"/>
    </source>
</evidence>
<reference evidence="4 5" key="1">
    <citation type="submission" date="2018-05" db="EMBL/GenBank/DDBJ databases">
        <title>Micromonospora from Atacama Desert.</title>
        <authorList>
            <person name="Carro L."/>
            <person name="Goodfellow M."/>
            <person name="Klenk H.-P."/>
        </authorList>
    </citation>
    <scope>NUCLEOTIDE SEQUENCE [LARGE SCALE GENOMIC DNA]</scope>
    <source>
        <strain evidence="4 5">LB39</strain>
    </source>
</reference>
<dbReference type="InterPro" id="IPR002104">
    <property type="entry name" value="Integrase_catalytic"/>
</dbReference>
<feature type="compositionally biased region" description="Polar residues" evidence="2">
    <location>
        <begin position="181"/>
        <end position="198"/>
    </location>
</feature>
<dbReference type="Gene3D" id="1.10.443.10">
    <property type="entry name" value="Intergrase catalytic core"/>
    <property type="match status" value="1"/>
</dbReference>
<evidence type="ECO:0000259" key="3">
    <source>
        <dbReference type="Pfam" id="PF00589"/>
    </source>
</evidence>
<gene>
    <name evidence="4" type="ORF">DLJ59_02910</name>
</gene>
<dbReference type="Proteomes" id="UP000282312">
    <property type="component" value="Unassembled WGS sequence"/>
</dbReference>
<accession>A0A3N9XLA4</accession>